<dbReference type="Gene3D" id="1.10.287.110">
    <property type="entry name" value="DnaJ domain"/>
    <property type="match status" value="1"/>
</dbReference>
<dbReference type="EMBL" id="CAFBON010000032">
    <property type="protein sequence ID" value="CAB4979845.1"/>
    <property type="molecule type" value="Genomic_DNA"/>
</dbReference>
<reference evidence="3" key="1">
    <citation type="submission" date="2020-05" db="EMBL/GenBank/DDBJ databases">
        <authorList>
            <person name="Chiriac C."/>
            <person name="Salcher M."/>
            <person name="Ghai R."/>
            <person name="Kavagutti S V."/>
        </authorList>
    </citation>
    <scope>NUCLEOTIDE SEQUENCE</scope>
</reference>
<dbReference type="PROSITE" id="PS50076">
    <property type="entry name" value="DNAJ_2"/>
    <property type="match status" value="1"/>
</dbReference>
<dbReference type="AlphaFoldDB" id="A0A6J7MJ09"/>
<feature type="domain" description="J" evidence="2">
    <location>
        <begin position="7"/>
        <end position="69"/>
    </location>
</feature>
<evidence type="ECO:0000256" key="1">
    <source>
        <dbReference type="SAM" id="MobiDB-lite"/>
    </source>
</evidence>
<gene>
    <name evidence="3" type="ORF">UFOPK3954_00477</name>
</gene>
<evidence type="ECO:0000259" key="2">
    <source>
        <dbReference type="PROSITE" id="PS50076"/>
    </source>
</evidence>
<dbReference type="InterPro" id="IPR036869">
    <property type="entry name" value="J_dom_sf"/>
</dbReference>
<dbReference type="SUPFAM" id="SSF46565">
    <property type="entry name" value="Chaperone J-domain"/>
    <property type="match status" value="1"/>
</dbReference>
<evidence type="ECO:0000313" key="3">
    <source>
        <dbReference type="EMBL" id="CAB4979845.1"/>
    </source>
</evidence>
<feature type="region of interest" description="Disordered" evidence="1">
    <location>
        <begin position="67"/>
        <end position="107"/>
    </location>
</feature>
<dbReference type="SMART" id="SM00271">
    <property type="entry name" value="DnaJ"/>
    <property type="match status" value="1"/>
</dbReference>
<protein>
    <submittedName>
        <fullName evidence="3">Unannotated protein</fullName>
    </submittedName>
</protein>
<organism evidence="3">
    <name type="scientific">freshwater metagenome</name>
    <dbReference type="NCBI Taxonomy" id="449393"/>
    <lineage>
        <taxon>unclassified sequences</taxon>
        <taxon>metagenomes</taxon>
        <taxon>ecological metagenomes</taxon>
    </lineage>
</organism>
<dbReference type="InterPro" id="IPR001623">
    <property type="entry name" value="DnaJ_domain"/>
</dbReference>
<proteinExistence type="predicted"/>
<sequence length="206" mass="22027">MTLSSSDPFVVLGLSFGAPLDDIRAARRRLARDAHPDRGGSEEAMKALNAAFDSAIAHATGRRVLVDPGTRGAATGSRRSTAPAAPAAPTARAAQREQPRSAGRFRVSHDHPSFTIDALPAEAYEALLIVCSWIGEVLVDEPPYLLDVHLSDPSECWCRLELVPDAGSSTVSITVAAVDRGPCPDVEVVRDLWVSHLNQLGRWDGD</sequence>
<feature type="compositionally biased region" description="Low complexity" evidence="1">
    <location>
        <begin position="77"/>
        <end position="93"/>
    </location>
</feature>
<accession>A0A6J7MJ09</accession>
<name>A0A6J7MJ09_9ZZZZ</name>